<evidence type="ECO:0000256" key="1">
    <source>
        <dbReference type="SAM" id="Phobius"/>
    </source>
</evidence>
<sequence length="71" mass="7251">MLTTDATMDELLVAESVETPSAGRNGVVSLVSLVVILTIVVTAIAALFLPVVQGATAFFYFFLAGFGGLGG</sequence>
<keyword evidence="1" id="KW-0472">Membrane</keyword>
<proteinExistence type="predicted"/>
<organism evidence="2 3">
    <name type="scientific">Plantibacter cousiniae</name>
    <name type="common">nom. nud.</name>
    <dbReference type="NCBI Taxonomy" id="199709"/>
    <lineage>
        <taxon>Bacteria</taxon>
        <taxon>Bacillati</taxon>
        <taxon>Actinomycetota</taxon>
        <taxon>Actinomycetes</taxon>
        <taxon>Micrococcales</taxon>
        <taxon>Microbacteriaceae</taxon>
        <taxon>Plantibacter</taxon>
    </lineage>
</organism>
<reference evidence="2 3" key="1">
    <citation type="submission" date="2017-02" db="EMBL/GenBank/DDBJ databases">
        <authorList>
            <person name="Varghese N."/>
            <person name="Submissions S."/>
        </authorList>
    </citation>
    <scope>NUCLEOTIDE SEQUENCE [LARGE SCALE GENOMIC DNA]</scope>
    <source>
        <strain evidence="2 3">VKM Ac-1787</strain>
    </source>
</reference>
<keyword evidence="3" id="KW-1185">Reference proteome</keyword>
<dbReference type="Proteomes" id="UP000190827">
    <property type="component" value="Unassembled WGS sequence"/>
</dbReference>
<dbReference type="RefSeq" id="WP_079705418.1">
    <property type="nucleotide sequence ID" value="NZ_FUZO01000001.1"/>
</dbReference>
<evidence type="ECO:0000313" key="2">
    <source>
        <dbReference type="EMBL" id="SKC51611.1"/>
    </source>
</evidence>
<feature type="transmembrane region" description="Helical" evidence="1">
    <location>
        <begin position="30"/>
        <end position="63"/>
    </location>
</feature>
<name>A0ABY1LK08_9MICO</name>
<dbReference type="EMBL" id="FUZO01000001">
    <property type="protein sequence ID" value="SKC51611.1"/>
    <property type="molecule type" value="Genomic_DNA"/>
</dbReference>
<comment type="caution">
    <text evidence="2">The sequence shown here is derived from an EMBL/GenBank/DDBJ whole genome shotgun (WGS) entry which is preliminary data.</text>
</comment>
<evidence type="ECO:0000313" key="3">
    <source>
        <dbReference type="Proteomes" id="UP000190827"/>
    </source>
</evidence>
<accession>A0ABY1LK08</accession>
<gene>
    <name evidence="2" type="ORF">SAMN06295973_1585</name>
</gene>
<protein>
    <submittedName>
        <fullName evidence="2">Uncharacterized protein</fullName>
    </submittedName>
</protein>
<keyword evidence="1" id="KW-1133">Transmembrane helix</keyword>
<keyword evidence="1" id="KW-0812">Transmembrane</keyword>